<dbReference type="InterPro" id="IPR001647">
    <property type="entry name" value="HTH_TetR"/>
</dbReference>
<dbReference type="Gene3D" id="1.10.10.60">
    <property type="entry name" value="Homeodomain-like"/>
    <property type="match status" value="1"/>
</dbReference>
<dbReference type="Pfam" id="PF00440">
    <property type="entry name" value="TetR_N"/>
    <property type="match status" value="1"/>
</dbReference>
<dbReference type="SUPFAM" id="SSF48498">
    <property type="entry name" value="Tetracyclin repressor-like, C-terminal domain"/>
    <property type="match status" value="1"/>
</dbReference>
<dbReference type="PANTHER" id="PTHR30055">
    <property type="entry name" value="HTH-TYPE TRANSCRIPTIONAL REGULATOR RUTR"/>
    <property type="match status" value="1"/>
</dbReference>
<dbReference type="InterPro" id="IPR050109">
    <property type="entry name" value="HTH-type_TetR-like_transc_reg"/>
</dbReference>
<evidence type="ECO:0000256" key="1">
    <source>
        <dbReference type="ARBA" id="ARBA00023015"/>
    </source>
</evidence>
<protein>
    <submittedName>
        <fullName evidence="6">Putative TetR family transcriptional regulator</fullName>
    </submittedName>
</protein>
<organism evidence="6 7">
    <name type="scientific">Gordonia malaquae NBRC 108250</name>
    <dbReference type="NCBI Taxonomy" id="1223542"/>
    <lineage>
        <taxon>Bacteria</taxon>
        <taxon>Bacillati</taxon>
        <taxon>Actinomycetota</taxon>
        <taxon>Actinomycetes</taxon>
        <taxon>Mycobacteriales</taxon>
        <taxon>Gordoniaceae</taxon>
        <taxon>Gordonia</taxon>
    </lineage>
</organism>
<evidence type="ECO:0000313" key="7">
    <source>
        <dbReference type="Proteomes" id="UP000035009"/>
    </source>
</evidence>
<dbReference type="Proteomes" id="UP000035009">
    <property type="component" value="Unassembled WGS sequence"/>
</dbReference>
<keyword evidence="1" id="KW-0805">Transcription regulation</keyword>
<evidence type="ECO:0000256" key="4">
    <source>
        <dbReference type="PROSITE-ProRule" id="PRU00335"/>
    </source>
</evidence>
<feature type="domain" description="HTH tetR-type" evidence="5">
    <location>
        <begin position="15"/>
        <end position="75"/>
    </location>
</feature>
<dbReference type="SUPFAM" id="SSF46689">
    <property type="entry name" value="Homeodomain-like"/>
    <property type="match status" value="1"/>
</dbReference>
<evidence type="ECO:0000256" key="3">
    <source>
        <dbReference type="ARBA" id="ARBA00023163"/>
    </source>
</evidence>
<evidence type="ECO:0000313" key="6">
    <source>
        <dbReference type="EMBL" id="GAC78443.1"/>
    </source>
</evidence>
<dbReference type="InterPro" id="IPR036271">
    <property type="entry name" value="Tet_transcr_reg_TetR-rel_C_sf"/>
</dbReference>
<proteinExistence type="predicted"/>
<name>M3VA16_GORML</name>
<dbReference type="EMBL" id="BAOP01000003">
    <property type="protein sequence ID" value="GAC78443.1"/>
    <property type="molecule type" value="Genomic_DNA"/>
</dbReference>
<dbReference type="Pfam" id="PF13305">
    <property type="entry name" value="TetR_C_33"/>
    <property type="match status" value="1"/>
</dbReference>
<sequence>MPDEKSPSRQMRKRTATREAIIDAAEALLDDGGLDAVTLPAVSDRADVALQTIYNRVGTRDALLLAVAERALAANREYMDAAYARPGTAEERVMGAAAAYAAFAAERPHQFRLLASPPDVPEALERIADLTDEQNGKLADAIRDGVADGTARADLDPDLTATLLWAAVNGVLSLSWHVGRYRHDVDELLALFASLVADGLRPR</sequence>
<evidence type="ECO:0000256" key="2">
    <source>
        <dbReference type="ARBA" id="ARBA00023125"/>
    </source>
</evidence>
<comment type="caution">
    <text evidence="6">The sequence shown here is derived from an EMBL/GenBank/DDBJ whole genome shotgun (WGS) entry which is preliminary data.</text>
</comment>
<dbReference type="InterPro" id="IPR025996">
    <property type="entry name" value="MT1864/Rv1816-like_C"/>
</dbReference>
<dbReference type="AlphaFoldDB" id="M3VA16"/>
<dbReference type="PANTHER" id="PTHR30055:SF234">
    <property type="entry name" value="HTH-TYPE TRANSCRIPTIONAL REGULATOR BETI"/>
    <property type="match status" value="1"/>
</dbReference>
<keyword evidence="3" id="KW-0804">Transcription</keyword>
<dbReference type="Gene3D" id="1.10.357.10">
    <property type="entry name" value="Tetracycline Repressor, domain 2"/>
    <property type="match status" value="1"/>
</dbReference>
<evidence type="ECO:0000259" key="5">
    <source>
        <dbReference type="PROSITE" id="PS50977"/>
    </source>
</evidence>
<dbReference type="GO" id="GO:0000976">
    <property type="term" value="F:transcription cis-regulatory region binding"/>
    <property type="evidence" value="ECO:0007669"/>
    <property type="project" value="TreeGrafter"/>
</dbReference>
<dbReference type="eggNOG" id="COG1309">
    <property type="taxonomic scope" value="Bacteria"/>
</dbReference>
<dbReference type="GO" id="GO:0003700">
    <property type="term" value="F:DNA-binding transcription factor activity"/>
    <property type="evidence" value="ECO:0007669"/>
    <property type="project" value="TreeGrafter"/>
</dbReference>
<feature type="DNA-binding region" description="H-T-H motif" evidence="4">
    <location>
        <begin position="38"/>
        <end position="57"/>
    </location>
</feature>
<accession>M3VA16</accession>
<dbReference type="PROSITE" id="PS50977">
    <property type="entry name" value="HTH_TETR_2"/>
    <property type="match status" value="1"/>
</dbReference>
<reference evidence="6 7" key="1">
    <citation type="submission" date="2013-02" db="EMBL/GenBank/DDBJ databases">
        <title>Whole genome shotgun sequence of Gordonia malaquae NBRC 108250.</title>
        <authorList>
            <person name="Yoshida I."/>
            <person name="Hosoyama A."/>
            <person name="Tsuchikane K."/>
            <person name="Ando Y."/>
            <person name="Baba S."/>
            <person name="Ohji S."/>
            <person name="Hamada M."/>
            <person name="Tamura T."/>
            <person name="Yamazoe A."/>
            <person name="Yamazaki S."/>
            <person name="Fujita N."/>
        </authorList>
    </citation>
    <scope>NUCLEOTIDE SEQUENCE [LARGE SCALE GENOMIC DNA]</scope>
    <source>
        <strain evidence="6 7">NBRC 108250</strain>
    </source>
</reference>
<keyword evidence="2 4" id="KW-0238">DNA-binding</keyword>
<gene>
    <name evidence="6" type="ORF">GM1_003_01820</name>
</gene>
<dbReference type="InterPro" id="IPR009057">
    <property type="entry name" value="Homeodomain-like_sf"/>
</dbReference>
<keyword evidence="7" id="KW-1185">Reference proteome</keyword>